<evidence type="ECO:0000256" key="1">
    <source>
        <dbReference type="ARBA" id="ARBA00000085"/>
    </source>
</evidence>
<dbReference type="PANTHER" id="PTHR43065">
    <property type="entry name" value="SENSOR HISTIDINE KINASE"/>
    <property type="match status" value="1"/>
</dbReference>
<dbReference type="PRINTS" id="PR00344">
    <property type="entry name" value="BCTRLSENSOR"/>
</dbReference>
<dbReference type="InterPro" id="IPR001789">
    <property type="entry name" value="Sig_transdc_resp-reg_receiver"/>
</dbReference>
<accession>A0A0A0EE93</accession>
<feature type="transmembrane region" description="Helical" evidence="5">
    <location>
        <begin position="215"/>
        <end position="233"/>
    </location>
</feature>
<evidence type="ECO:0000256" key="4">
    <source>
        <dbReference type="PROSITE-ProRule" id="PRU00169"/>
    </source>
</evidence>
<dbReference type="eggNOG" id="COG4191">
    <property type="taxonomic scope" value="Bacteria"/>
</dbReference>
<comment type="catalytic activity">
    <reaction evidence="1">
        <text>ATP + protein L-histidine = ADP + protein N-phospho-L-histidine.</text>
        <dbReference type="EC" id="2.7.13.3"/>
    </reaction>
</comment>
<dbReference type="InterPro" id="IPR003661">
    <property type="entry name" value="HisK_dim/P_dom"/>
</dbReference>
<dbReference type="Proteomes" id="UP000030004">
    <property type="component" value="Unassembled WGS sequence"/>
</dbReference>
<dbReference type="AlphaFoldDB" id="A0A0A0EE93"/>
<keyword evidence="9" id="KW-1185">Reference proteome</keyword>
<feature type="domain" description="Histidine kinase" evidence="6">
    <location>
        <begin position="416"/>
        <end position="626"/>
    </location>
</feature>
<evidence type="ECO:0000256" key="3">
    <source>
        <dbReference type="ARBA" id="ARBA00022553"/>
    </source>
</evidence>
<feature type="transmembrane region" description="Helical" evidence="5">
    <location>
        <begin position="111"/>
        <end position="129"/>
    </location>
</feature>
<dbReference type="RefSeq" id="WP_043752534.1">
    <property type="nucleotide sequence ID" value="NZ_AQQX01000010.1"/>
</dbReference>
<dbReference type="Gene3D" id="1.10.287.130">
    <property type="match status" value="1"/>
</dbReference>
<keyword evidence="3 4" id="KW-0597">Phosphoprotein</keyword>
<dbReference type="PROSITE" id="PS50110">
    <property type="entry name" value="RESPONSE_REGULATORY"/>
    <property type="match status" value="1"/>
</dbReference>
<protein>
    <recommendedName>
        <fullName evidence="2">histidine kinase</fullName>
        <ecNumber evidence="2">2.7.13.3</ecNumber>
    </recommendedName>
</protein>
<dbReference type="InterPro" id="IPR003594">
    <property type="entry name" value="HATPase_dom"/>
</dbReference>
<evidence type="ECO:0000313" key="9">
    <source>
        <dbReference type="Proteomes" id="UP000030004"/>
    </source>
</evidence>
<dbReference type="InterPro" id="IPR013656">
    <property type="entry name" value="PAS_4"/>
</dbReference>
<comment type="caution">
    <text evidence="8">The sequence shown here is derived from an EMBL/GenBank/DDBJ whole genome shotgun (WGS) entry which is preliminary data.</text>
</comment>
<dbReference type="Pfam" id="PF02518">
    <property type="entry name" value="HATPase_c"/>
    <property type="match status" value="1"/>
</dbReference>
<dbReference type="EC" id="2.7.13.3" evidence="2"/>
<feature type="transmembrane region" description="Helical" evidence="5">
    <location>
        <begin position="141"/>
        <end position="164"/>
    </location>
</feature>
<feature type="transmembrane region" description="Helical" evidence="5">
    <location>
        <begin position="54"/>
        <end position="75"/>
    </location>
</feature>
<dbReference type="InterPro" id="IPR005467">
    <property type="entry name" value="His_kinase_dom"/>
</dbReference>
<evidence type="ECO:0000259" key="7">
    <source>
        <dbReference type="PROSITE" id="PS50110"/>
    </source>
</evidence>
<feature type="transmembrane region" description="Helical" evidence="5">
    <location>
        <begin position="245"/>
        <end position="264"/>
    </location>
</feature>
<evidence type="ECO:0000313" key="8">
    <source>
        <dbReference type="EMBL" id="KGM47537.1"/>
    </source>
</evidence>
<evidence type="ECO:0000256" key="5">
    <source>
        <dbReference type="SAM" id="Phobius"/>
    </source>
</evidence>
<sequence length="779" mass="82830">MIVQNDIMTPPPWWLRPAVWARILLGVTLALIAENLLLGWVLGVDLFIRVLPGLPAMVPGTAFGAGGLAVGQVLLNEGRRKVGLAVLGVTSAFAVLVFVTGIQTYPDGDRMSVATITGLLLVALAQFAAEVPKLARWGAHALIAGLGAYLALLGVSGYATGAAALEDVAFFNGHSILTALVLTCLNLSVVLVRPDGTWIATLFSRHPGGRMARRTLPWALLLPAAFCAIAYVSTQTGQITDSLRFSALAVALMTVTGVAVLYSARYQNEIARRDRNELDRTRDILSGLDVSIFVLDMGGHPVMANEKAQALAGRDVRAEDWIASAPFHALADRRPLTQAERPLPRLLAGEEDIFAGWVDDVGAEHILRFTLVQAERRNGSPGRLILAIYDVTEPWQLRENLARGERFDAIGQMAGGVAHEMANIFGVIRLALDAAQLRGTISDPKAFEAVAKATGRGGALADRMLALTRDSVWMGGVIDARETVSGAVELARSALSPDIPLDWQPPDGEIPVACDPVDLEMAVVNLVLNARNAIEGTFTPSGRITVALRDDRTTFRLCVTDDGPGMSDATLRRAVEPFFTTRRQAGGTGLGLSIIESFARRIGGRFELDSTPGQGTTATLVLPVATEGDVTPVADPDSAASLDGLSILMVEDDEQFRDMLADTLIVLGAQVARAADIGEAMEHLASPQPFDIMLTDINLPGGSNGRDLAVQAVALRPDLRVVYLSGYIDANVAWDAPVPGLLLRKPVQIAPLTHTLLLAMQTQPRSNGTGEAQAGSGNS</sequence>
<dbReference type="GO" id="GO:0000155">
    <property type="term" value="F:phosphorelay sensor kinase activity"/>
    <property type="evidence" value="ECO:0007669"/>
    <property type="project" value="InterPro"/>
</dbReference>
<feature type="transmembrane region" description="Helical" evidence="5">
    <location>
        <begin position="82"/>
        <end position="105"/>
    </location>
</feature>
<keyword evidence="5" id="KW-1133">Transmembrane helix</keyword>
<dbReference type="Pfam" id="PF08448">
    <property type="entry name" value="PAS_4"/>
    <property type="match status" value="1"/>
</dbReference>
<evidence type="ECO:0000259" key="6">
    <source>
        <dbReference type="PROSITE" id="PS50109"/>
    </source>
</evidence>
<dbReference type="CDD" id="cd00082">
    <property type="entry name" value="HisKA"/>
    <property type="match status" value="1"/>
</dbReference>
<keyword evidence="5" id="KW-0812">Transmembrane</keyword>
<dbReference type="SUPFAM" id="SSF55874">
    <property type="entry name" value="ATPase domain of HSP90 chaperone/DNA topoisomerase II/histidine kinase"/>
    <property type="match status" value="1"/>
</dbReference>
<dbReference type="Pfam" id="PF00072">
    <property type="entry name" value="Response_reg"/>
    <property type="match status" value="1"/>
</dbReference>
<dbReference type="SMART" id="SM00387">
    <property type="entry name" value="HATPase_c"/>
    <property type="match status" value="1"/>
</dbReference>
<dbReference type="PROSITE" id="PS50109">
    <property type="entry name" value="HIS_KIN"/>
    <property type="match status" value="1"/>
</dbReference>
<dbReference type="OrthoDB" id="9796100at2"/>
<feature type="domain" description="Response regulatory" evidence="7">
    <location>
        <begin position="646"/>
        <end position="760"/>
    </location>
</feature>
<dbReference type="Gene3D" id="3.30.565.10">
    <property type="entry name" value="Histidine kinase-like ATPase, C-terminal domain"/>
    <property type="match status" value="1"/>
</dbReference>
<dbReference type="InterPro" id="IPR036890">
    <property type="entry name" value="HATPase_C_sf"/>
</dbReference>
<name>A0A0A0EE93_9RHOB</name>
<dbReference type="SMART" id="SM00448">
    <property type="entry name" value="REC"/>
    <property type="match status" value="1"/>
</dbReference>
<proteinExistence type="predicted"/>
<evidence type="ECO:0000256" key="2">
    <source>
        <dbReference type="ARBA" id="ARBA00012438"/>
    </source>
</evidence>
<dbReference type="InterPro" id="IPR004358">
    <property type="entry name" value="Sig_transdc_His_kin-like_C"/>
</dbReference>
<dbReference type="InterPro" id="IPR011006">
    <property type="entry name" value="CheY-like_superfamily"/>
</dbReference>
<reference evidence="8 9" key="1">
    <citation type="journal article" date="2015" name="Antonie Van Leeuwenhoek">
        <title>Pseudooceanicola atlanticus gen. nov. sp. nov., isolated from surface seawater of the Atlantic Ocean and reclassification of Oceanicola batsensis, Oceanicola marinus, Oceanicola nitratireducens, Oceanicola nanhaiensis, Oceanicola antarcticus and Oceanicola flagellatus, as Pseudooceanicola batsensis comb. nov., Pseudooceanicola marinus comb. nov., Pseudooceanicola nitratireducens comb. nov., Pseudooceanicola nanhaiensis comb. nov., Pseudooceanicola antarcticus comb. nov., and Pseudooceanicola flagellatus comb. nov.</title>
        <authorList>
            <person name="Lai Q."/>
            <person name="Li G."/>
            <person name="Liu X."/>
            <person name="Du Y."/>
            <person name="Sun F."/>
            <person name="Shao Z."/>
        </authorList>
    </citation>
    <scope>NUCLEOTIDE SEQUENCE [LARGE SCALE GENOMIC DNA]</scope>
    <source>
        <strain evidence="8 9">22II-s11g</strain>
    </source>
</reference>
<dbReference type="SUPFAM" id="SSF52172">
    <property type="entry name" value="CheY-like"/>
    <property type="match status" value="1"/>
</dbReference>
<dbReference type="Gene3D" id="3.40.50.2300">
    <property type="match status" value="1"/>
</dbReference>
<feature type="modified residue" description="4-aspartylphosphate" evidence="4">
    <location>
        <position position="696"/>
    </location>
</feature>
<gene>
    <name evidence="8" type="ORF">ATO9_18120</name>
</gene>
<feature type="transmembrane region" description="Helical" evidence="5">
    <location>
        <begin position="20"/>
        <end position="42"/>
    </location>
</feature>
<dbReference type="STRING" id="1461694.ATO9_18120"/>
<dbReference type="Gene3D" id="3.30.450.20">
    <property type="entry name" value="PAS domain"/>
    <property type="match status" value="1"/>
</dbReference>
<dbReference type="EMBL" id="AQQX01000010">
    <property type="protein sequence ID" value="KGM47537.1"/>
    <property type="molecule type" value="Genomic_DNA"/>
</dbReference>
<keyword evidence="5" id="KW-0472">Membrane</keyword>
<feature type="transmembrane region" description="Helical" evidence="5">
    <location>
        <begin position="176"/>
        <end position="194"/>
    </location>
</feature>
<organism evidence="8 9">
    <name type="scientific">Pseudooceanicola atlanticus</name>
    <dbReference type="NCBI Taxonomy" id="1461694"/>
    <lineage>
        <taxon>Bacteria</taxon>
        <taxon>Pseudomonadati</taxon>
        <taxon>Pseudomonadota</taxon>
        <taxon>Alphaproteobacteria</taxon>
        <taxon>Rhodobacterales</taxon>
        <taxon>Paracoccaceae</taxon>
        <taxon>Pseudooceanicola</taxon>
    </lineage>
</organism>
<dbReference type="PANTHER" id="PTHR43065:SF42">
    <property type="entry name" value="TWO-COMPONENT SENSOR PPRA"/>
    <property type="match status" value="1"/>
</dbReference>